<name>A0A1I7CRX4_9BACT</name>
<feature type="transmembrane region" description="Helical" evidence="2">
    <location>
        <begin position="37"/>
        <end position="57"/>
    </location>
</feature>
<evidence type="ECO:0008006" key="5">
    <source>
        <dbReference type="Google" id="ProtNLM"/>
    </source>
</evidence>
<keyword evidence="2" id="KW-0812">Transmembrane</keyword>
<evidence type="ECO:0000313" key="4">
    <source>
        <dbReference type="Proteomes" id="UP000199673"/>
    </source>
</evidence>
<feature type="region of interest" description="Disordered" evidence="1">
    <location>
        <begin position="706"/>
        <end position="760"/>
    </location>
</feature>
<keyword evidence="2" id="KW-0472">Membrane</keyword>
<gene>
    <name evidence="3" type="ORF">SAMN04489724_3369</name>
</gene>
<protein>
    <recommendedName>
        <fullName evidence="5">Carbohydrate-binding family V/XII</fullName>
    </recommendedName>
</protein>
<reference evidence="4" key="1">
    <citation type="submission" date="2016-10" db="EMBL/GenBank/DDBJ databases">
        <authorList>
            <person name="Varghese N."/>
            <person name="Submissions S."/>
        </authorList>
    </citation>
    <scope>NUCLEOTIDE SEQUENCE [LARGE SCALE GENOMIC DNA]</scope>
    <source>
        <strain evidence="4">DSM 23445</strain>
    </source>
</reference>
<dbReference type="OrthoDB" id="102964at2"/>
<proteinExistence type="predicted"/>
<evidence type="ECO:0000256" key="2">
    <source>
        <dbReference type="SAM" id="Phobius"/>
    </source>
</evidence>
<dbReference type="RefSeq" id="WP_091695617.1">
    <property type="nucleotide sequence ID" value="NZ_FPBF01000005.1"/>
</dbReference>
<accession>A0A1I7CRX4</accession>
<keyword evidence="4" id="KW-1185">Reference proteome</keyword>
<feature type="compositionally biased region" description="Low complexity" evidence="1">
    <location>
        <begin position="712"/>
        <end position="724"/>
    </location>
</feature>
<dbReference type="AlphaFoldDB" id="A0A1I7CRX4"/>
<feature type="compositionally biased region" description="Polar residues" evidence="1">
    <location>
        <begin position="731"/>
        <end position="751"/>
    </location>
</feature>
<keyword evidence="2" id="KW-1133">Transmembrane helix</keyword>
<dbReference type="Proteomes" id="UP000199673">
    <property type="component" value="Unassembled WGS sequence"/>
</dbReference>
<sequence>MIKKRTKKYMLMGFQEIKQSLAAGLNASFERFDFRDCLVYCIVMWFALFNVMGQQAIAQELDSLQDIGWPRQVEKDGATLLYYQPQVDGWEDYKVLKARVAFSLTTSEGKQAMGVTSIKAHTLVDMDTRTAFLQDIIYEGVRFPAADVSQSKNLEKLFITLAPTGGETFGLDRIMADLQHGKPQIKTVELNNNPPKIFSSDEPAILLQVDGEPVLAPIEKTDLEFVVNTNWDLFYEKSKKSYYLLVDQVWLTSPKLEGPWVTTGKLPNSMKKLPEGENFDEVKKMVPAPKPTVSPKVYYSDSPAELILFEGEPKYAAIDGTELLYAVNTENDIFVDKGGNLFFVLFSGRWFSSASLNGPWVYAGIDLPTDFSNIPADSPKANVLVSVPGTVEASDAVMLAQIPTTAIVNKKEAEAKVSVSYDGNPEFRPIAGTSMFYASNTQQKVIKLDDEYYLCYQAVWFDSADPKGPWKTSEKIPDEIYSIPPSSPVYNVTYVTQTAQSDSTVQSNAGGGYFGMFVMGAAVGATIAYGTGYYYPPYLFWGPYPYPIYRPWPMTYGVAAVYNPWTGGYAMGRSVYGPYGAAHSAAWYNPATGRYGRSASVQGWYGGRTSASTYNPWTGTYAHTNQGHSPYAQWGNSVAARGNQWVQTGHVSTRGGTAAGFRTSGGRQGVIAHGTNGTVIHTDNGVFAGHDGNIYRRNEGGGWSQYNHGNWSDRSQSISSPSQQHVMSGLDRSQMSRQRGQVQTQRFNSFQRAGGGFRRR</sequence>
<evidence type="ECO:0000313" key="3">
    <source>
        <dbReference type="EMBL" id="SFU02165.1"/>
    </source>
</evidence>
<dbReference type="STRING" id="305507.SAMN04489724_3369"/>
<evidence type="ECO:0000256" key="1">
    <source>
        <dbReference type="SAM" id="MobiDB-lite"/>
    </source>
</evidence>
<dbReference type="EMBL" id="FPBF01000005">
    <property type="protein sequence ID" value="SFU02165.1"/>
    <property type="molecule type" value="Genomic_DNA"/>
</dbReference>
<organism evidence="3 4">
    <name type="scientific">Algoriphagus locisalis</name>
    <dbReference type="NCBI Taxonomy" id="305507"/>
    <lineage>
        <taxon>Bacteria</taxon>
        <taxon>Pseudomonadati</taxon>
        <taxon>Bacteroidota</taxon>
        <taxon>Cytophagia</taxon>
        <taxon>Cytophagales</taxon>
        <taxon>Cyclobacteriaceae</taxon>
        <taxon>Algoriphagus</taxon>
    </lineage>
</organism>